<dbReference type="EMBL" id="CP034086">
    <property type="protein sequence ID" value="AZG76904.1"/>
    <property type="molecule type" value="Genomic_DNA"/>
</dbReference>
<reference evidence="2 3" key="1">
    <citation type="submission" date="2018-11" db="EMBL/GenBank/DDBJ databases">
        <title>Genome squencing of methanotrophic bacteria isolated from alkaline groundwater in Korea.</title>
        <authorList>
            <person name="Nguyen L.N."/>
        </authorList>
    </citation>
    <scope>NUCLEOTIDE SEQUENCE [LARGE SCALE GENOMIC DNA]</scope>
    <source>
        <strain evidence="2 3">GW6</strain>
    </source>
</reference>
<evidence type="ECO:0000313" key="3">
    <source>
        <dbReference type="Proteomes" id="UP000273982"/>
    </source>
</evidence>
<sequence length="288" mass="30177">MGCNKRYAQAMRALNRLSCLTARGGCAAAAMSFALCAPAAAEMLKAHYALSLMGLSIGSASASGIVDAQNYRVEISMRTTGLANLINNAKGAASASGGLTAGGPSPANYANTTSNSDETRTVRMSLVGNAVRAVEVRPAPWDAEARVPVTESAKRHIVDPVSALIMRVPPGEELTGPSACNRTISVFDGVTRFDVELAYAGAHTAQTRGYAGPVTVCSARYTPIAGHRPDSSATRYMANNNDISVWLAPLPDAHVVVPIYIAIGTAAGKLVIDASEFQIEQRRADVRR</sequence>
<proteinExistence type="predicted"/>
<dbReference type="Proteomes" id="UP000273982">
    <property type="component" value="Chromosome"/>
</dbReference>
<evidence type="ECO:0000313" key="2">
    <source>
        <dbReference type="EMBL" id="AZG76904.1"/>
    </source>
</evidence>
<dbReference type="Pfam" id="PF11306">
    <property type="entry name" value="DUF3108"/>
    <property type="match status" value="1"/>
</dbReference>
<feature type="signal peptide" evidence="1">
    <location>
        <begin position="1"/>
        <end position="41"/>
    </location>
</feature>
<dbReference type="KEGG" id="mros:EHO51_09270"/>
<dbReference type="AlphaFoldDB" id="A0A3G8M5P2"/>
<accession>A0A3G8M5P2</accession>
<keyword evidence="1" id="KW-0732">Signal</keyword>
<organism evidence="2 3">
    <name type="scientific">Methylocystis rosea</name>
    <dbReference type="NCBI Taxonomy" id="173366"/>
    <lineage>
        <taxon>Bacteria</taxon>
        <taxon>Pseudomonadati</taxon>
        <taxon>Pseudomonadota</taxon>
        <taxon>Alphaproteobacteria</taxon>
        <taxon>Hyphomicrobiales</taxon>
        <taxon>Methylocystaceae</taxon>
        <taxon>Methylocystis</taxon>
    </lineage>
</organism>
<evidence type="ECO:0000256" key="1">
    <source>
        <dbReference type="SAM" id="SignalP"/>
    </source>
</evidence>
<dbReference type="InterPro" id="IPR021457">
    <property type="entry name" value="DUF3108"/>
</dbReference>
<gene>
    <name evidence="2" type="ORF">EHO51_09270</name>
</gene>
<feature type="chain" id="PRO_5018293949" evidence="1">
    <location>
        <begin position="42"/>
        <end position="288"/>
    </location>
</feature>
<protein>
    <submittedName>
        <fullName evidence="2">DUF3108 domain-containing protein</fullName>
    </submittedName>
</protein>
<name>A0A3G8M5P2_9HYPH</name>